<protein>
    <submittedName>
        <fullName evidence="2">Uncharacterized protein</fullName>
    </submittedName>
</protein>
<proteinExistence type="predicted"/>
<reference evidence="2" key="1">
    <citation type="journal article" date="2023" name="Mol. Phylogenet. Evol.">
        <title>Genome-scale phylogeny and comparative genomics of the fungal order Sordariales.</title>
        <authorList>
            <person name="Hensen N."/>
            <person name="Bonometti L."/>
            <person name="Westerberg I."/>
            <person name="Brannstrom I.O."/>
            <person name="Guillou S."/>
            <person name="Cros-Aarteil S."/>
            <person name="Calhoun S."/>
            <person name="Haridas S."/>
            <person name="Kuo A."/>
            <person name="Mondo S."/>
            <person name="Pangilinan J."/>
            <person name="Riley R."/>
            <person name="LaButti K."/>
            <person name="Andreopoulos B."/>
            <person name="Lipzen A."/>
            <person name="Chen C."/>
            <person name="Yan M."/>
            <person name="Daum C."/>
            <person name="Ng V."/>
            <person name="Clum A."/>
            <person name="Steindorff A."/>
            <person name="Ohm R.A."/>
            <person name="Martin F."/>
            <person name="Silar P."/>
            <person name="Natvig D.O."/>
            <person name="Lalanne C."/>
            <person name="Gautier V."/>
            <person name="Ament-Velasquez S.L."/>
            <person name="Kruys A."/>
            <person name="Hutchinson M.I."/>
            <person name="Powell A.J."/>
            <person name="Barry K."/>
            <person name="Miller A.N."/>
            <person name="Grigoriev I.V."/>
            <person name="Debuchy R."/>
            <person name="Gladieux P."/>
            <person name="Hiltunen Thoren M."/>
            <person name="Johannesson H."/>
        </authorList>
    </citation>
    <scope>NUCLEOTIDE SEQUENCE</scope>
    <source>
        <strain evidence="2">PSN309</strain>
    </source>
</reference>
<evidence type="ECO:0000256" key="1">
    <source>
        <dbReference type="SAM" id="SignalP"/>
    </source>
</evidence>
<accession>A0AAN6WYS4</accession>
<evidence type="ECO:0000313" key="3">
    <source>
        <dbReference type="Proteomes" id="UP001302126"/>
    </source>
</evidence>
<gene>
    <name evidence="2" type="ORF">QBC35DRAFT_494779</name>
</gene>
<organism evidence="2 3">
    <name type="scientific">Podospora australis</name>
    <dbReference type="NCBI Taxonomy" id="1536484"/>
    <lineage>
        <taxon>Eukaryota</taxon>
        <taxon>Fungi</taxon>
        <taxon>Dikarya</taxon>
        <taxon>Ascomycota</taxon>
        <taxon>Pezizomycotina</taxon>
        <taxon>Sordariomycetes</taxon>
        <taxon>Sordariomycetidae</taxon>
        <taxon>Sordariales</taxon>
        <taxon>Podosporaceae</taxon>
        <taxon>Podospora</taxon>
    </lineage>
</organism>
<sequence>KRGRHGDFFLIFFFLIFFFFTRIRRVDAAKPASGQPILDLMPINPHVLSNPPKRELWWSQLWPQTPTIPQRPATWKLVPIPSSRFGA</sequence>
<evidence type="ECO:0000313" key="2">
    <source>
        <dbReference type="EMBL" id="KAK4188957.1"/>
    </source>
</evidence>
<dbReference type="Proteomes" id="UP001302126">
    <property type="component" value="Unassembled WGS sequence"/>
</dbReference>
<feature type="signal peptide" evidence="1">
    <location>
        <begin position="1"/>
        <end position="28"/>
    </location>
</feature>
<feature type="chain" id="PRO_5042918774" evidence="1">
    <location>
        <begin position="29"/>
        <end position="87"/>
    </location>
</feature>
<reference evidence="2" key="2">
    <citation type="submission" date="2023-05" db="EMBL/GenBank/DDBJ databases">
        <authorList>
            <consortium name="Lawrence Berkeley National Laboratory"/>
            <person name="Steindorff A."/>
            <person name="Hensen N."/>
            <person name="Bonometti L."/>
            <person name="Westerberg I."/>
            <person name="Brannstrom I.O."/>
            <person name="Guillou S."/>
            <person name="Cros-Aarteil S."/>
            <person name="Calhoun S."/>
            <person name="Haridas S."/>
            <person name="Kuo A."/>
            <person name="Mondo S."/>
            <person name="Pangilinan J."/>
            <person name="Riley R."/>
            <person name="Labutti K."/>
            <person name="Andreopoulos B."/>
            <person name="Lipzen A."/>
            <person name="Chen C."/>
            <person name="Yanf M."/>
            <person name="Daum C."/>
            <person name="Ng V."/>
            <person name="Clum A."/>
            <person name="Ohm R."/>
            <person name="Martin F."/>
            <person name="Silar P."/>
            <person name="Natvig D."/>
            <person name="Lalanne C."/>
            <person name="Gautier V."/>
            <person name="Ament-Velasquez S.L."/>
            <person name="Kruys A."/>
            <person name="Hutchinson M.I."/>
            <person name="Powell A.J."/>
            <person name="Barry K."/>
            <person name="Miller A.N."/>
            <person name="Grigoriev I.V."/>
            <person name="Debuchy R."/>
            <person name="Gladieux P."/>
            <person name="Thoren M.H."/>
            <person name="Johannesson H."/>
        </authorList>
    </citation>
    <scope>NUCLEOTIDE SEQUENCE</scope>
    <source>
        <strain evidence="2">PSN309</strain>
    </source>
</reference>
<keyword evidence="3" id="KW-1185">Reference proteome</keyword>
<feature type="non-terminal residue" evidence="2">
    <location>
        <position position="1"/>
    </location>
</feature>
<dbReference type="AlphaFoldDB" id="A0AAN6WYS4"/>
<name>A0AAN6WYS4_9PEZI</name>
<keyword evidence="1" id="KW-0732">Signal</keyword>
<comment type="caution">
    <text evidence="2">The sequence shown here is derived from an EMBL/GenBank/DDBJ whole genome shotgun (WGS) entry which is preliminary data.</text>
</comment>
<dbReference type="EMBL" id="MU864381">
    <property type="protein sequence ID" value="KAK4188957.1"/>
    <property type="molecule type" value="Genomic_DNA"/>
</dbReference>
<feature type="non-terminal residue" evidence="2">
    <location>
        <position position="87"/>
    </location>
</feature>